<dbReference type="AlphaFoldDB" id="A0A0J1H8X8"/>
<accession>A0A0J1H8X8</accession>
<dbReference type="PRINTS" id="PR00344">
    <property type="entry name" value="BCTRLSENSOR"/>
</dbReference>
<organism evidence="8 9">
    <name type="scientific">Photobacterium ganghwense</name>
    <dbReference type="NCBI Taxonomy" id="320778"/>
    <lineage>
        <taxon>Bacteria</taxon>
        <taxon>Pseudomonadati</taxon>
        <taxon>Pseudomonadota</taxon>
        <taxon>Gammaproteobacteria</taxon>
        <taxon>Vibrionales</taxon>
        <taxon>Vibrionaceae</taxon>
        <taxon>Photobacterium</taxon>
    </lineage>
</organism>
<dbReference type="InterPro" id="IPR036097">
    <property type="entry name" value="HisK_dim/P_sf"/>
</dbReference>
<dbReference type="InterPro" id="IPR004358">
    <property type="entry name" value="Sig_transdc_His_kin-like_C"/>
</dbReference>
<keyword evidence="5 8" id="KW-0418">Kinase</keyword>
<keyword evidence="4" id="KW-0808">Transferase</keyword>
<evidence type="ECO:0000256" key="6">
    <source>
        <dbReference type="SAM" id="Phobius"/>
    </source>
</evidence>
<dbReference type="InterPro" id="IPR036890">
    <property type="entry name" value="HATPase_C_sf"/>
</dbReference>
<dbReference type="PANTHER" id="PTHR43547">
    <property type="entry name" value="TWO-COMPONENT HISTIDINE KINASE"/>
    <property type="match status" value="1"/>
</dbReference>
<evidence type="ECO:0000256" key="3">
    <source>
        <dbReference type="ARBA" id="ARBA00022553"/>
    </source>
</evidence>
<dbReference type="InterPro" id="IPR005467">
    <property type="entry name" value="His_kinase_dom"/>
</dbReference>
<dbReference type="SUPFAM" id="SSF55874">
    <property type="entry name" value="ATPase domain of HSP90 chaperone/DNA topoisomerase II/histidine kinase"/>
    <property type="match status" value="1"/>
</dbReference>
<dbReference type="RefSeq" id="WP_047885993.1">
    <property type="nucleotide sequence ID" value="NZ_CP071326.1"/>
</dbReference>
<dbReference type="PROSITE" id="PS50109">
    <property type="entry name" value="HIS_KIN"/>
    <property type="match status" value="1"/>
</dbReference>
<name>A0A0J1H8X8_9GAMM</name>
<proteinExistence type="predicted"/>
<dbReference type="SMART" id="SM00387">
    <property type="entry name" value="HATPase_c"/>
    <property type="match status" value="1"/>
</dbReference>
<keyword evidence="3" id="KW-0597">Phosphoprotein</keyword>
<feature type="domain" description="Histidine kinase" evidence="7">
    <location>
        <begin position="263"/>
        <end position="499"/>
    </location>
</feature>
<keyword evidence="6" id="KW-0472">Membrane</keyword>
<sequence>MSSNQSIDQALTRTQRHLFYRFMGILLVCLTLIEMVVGALFFYDLYRAERKILHSLSAEYQRILRFESDEKLIHVLKANPQRLTENNIAAMATQISSDKPASYIAGDNQLPVELVLTEYLLGEQNWLNAFIVKPYMTLKMEGDKQIFWLVLDNRARYAVATRQWMMTFMAFCVLVLFTAVFIHRLIQNTMSPLATLGNQLDKLSHHALDSFSEQNEIEPPRKGTFSRTDAMQQDGLAAINQSVYQAVSRLHQVIATMDTTVDAIAHDLRTPLSRIRLAAEGALVSPLKGAEKQNLQEHALSDCAEYAVQAGNMLTALMKLNDELAGKRIVRLAPTEVKMALERVASWFEDIAEEKGIELHCTCSPGIIILSDADKLTQVLVNLVDNALKYTPPGGSVRLSASTIAPSLPPVEHHAVNQPEKTAQLVINVTDTGIGIAPEHQDLVFKRLYRVDSSRSNSEGYGLGLALASAMVTNLGGILTVESVPQQGSTFTIRLNVDESETQSNCH</sequence>
<dbReference type="EMBL" id="LDOU01000015">
    <property type="protein sequence ID" value="KLV08101.1"/>
    <property type="molecule type" value="Genomic_DNA"/>
</dbReference>
<keyword evidence="6" id="KW-0812">Transmembrane</keyword>
<evidence type="ECO:0000256" key="5">
    <source>
        <dbReference type="ARBA" id="ARBA00022777"/>
    </source>
</evidence>
<dbReference type="OrthoDB" id="9804645at2"/>
<protein>
    <recommendedName>
        <fullName evidence="2">histidine kinase</fullName>
        <ecNumber evidence="2">2.7.13.3</ecNumber>
    </recommendedName>
</protein>
<dbReference type="SUPFAM" id="SSF47384">
    <property type="entry name" value="Homodimeric domain of signal transducing histidine kinase"/>
    <property type="match status" value="1"/>
</dbReference>
<dbReference type="GO" id="GO:0000155">
    <property type="term" value="F:phosphorelay sensor kinase activity"/>
    <property type="evidence" value="ECO:0007669"/>
    <property type="project" value="InterPro"/>
</dbReference>
<evidence type="ECO:0000256" key="2">
    <source>
        <dbReference type="ARBA" id="ARBA00012438"/>
    </source>
</evidence>
<dbReference type="Pfam" id="PF02518">
    <property type="entry name" value="HATPase_c"/>
    <property type="match status" value="1"/>
</dbReference>
<gene>
    <name evidence="8" type="ORF">ABT57_14870</name>
</gene>
<evidence type="ECO:0000256" key="4">
    <source>
        <dbReference type="ARBA" id="ARBA00022679"/>
    </source>
</evidence>
<dbReference type="FunFam" id="3.30.565.10:FF:000006">
    <property type="entry name" value="Sensor histidine kinase WalK"/>
    <property type="match status" value="1"/>
</dbReference>
<comment type="catalytic activity">
    <reaction evidence="1">
        <text>ATP + protein L-histidine = ADP + protein N-phospho-L-histidine.</text>
        <dbReference type="EC" id="2.7.13.3"/>
    </reaction>
</comment>
<keyword evidence="9" id="KW-1185">Reference proteome</keyword>
<feature type="transmembrane region" description="Helical" evidence="6">
    <location>
        <begin position="20"/>
        <end position="43"/>
    </location>
</feature>
<dbReference type="InterPro" id="IPR003661">
    <property type="entry name" value="HisK_dim/P_dom"/>
</dbReference>
<keyword evidence="6" id="KW-1133">Transmembrane helix</keyword>
<dbReference type="EC" id="2.7.13.3" evidence="2"/>
<dbReference type="STRING" id="320778.ABT57_14870"/>
<feature type="transmembrane region" description="Helical" evidence="6">
    <location>
        <begin position="164"/>
        <end position="186"/>
    </location>
</feature>
<evidence type="ECO:0000313" key="9">
    <source>
        <dbReference type="Proteomes" id="UP000035909"/>
    </source>
</evidence>
<evidence type="ECO:0000256" key="1">
    <source>
        <dbReference type="ARBA" id="ARBA00000085"/>
    </source>
</evidence>
<comment type="caution">
    <text evidence="8">The sequence shown here is derived from an EMBL/GenBank/DDBJ whole genome shotgun (WGS) entry which is preliminary data.</text>
</comment>
<evidence type="ECO:0000259" key="7">
    <source>
        <dbReference type="PROSITE" id="PS50109"/>
    </source>
</evidence>
<dbReference type="Gene3D" id="1.10.287.130">
    <property type="match status" value="1"/>
</dbReference>
<dbReference type="PATRIC" id="fig|320778.3.peg.3232"/>
<dbReference type="GO" id="GO:0005886">
    <property type="term" value="C:plasma membrane"/>
    <property type="evidence" value="ECO:0007669"/>
    <property type="project" value="UniProtKB-ARBA"/>
</dbReference>
<reference evidence="8 9" key="1">
    <citation type="submission" date="2015-05" db="EMBL/GenBank/DDBJ databases">
        <title>Photobacterium galathea sp. nov.</title>
        <authorList>
            <person name="Machado H."/>
            <person name="Gram L."/>
        </authorList>
    </citation>
    <scope>NUCLEOTIDE SEQUENCE [LARGE SCALE GENOMIC DNA]</scope>
    <source>
        <strain evidence="8 9">DSM 22954</strain>
    </source>
</reference>
<evidence type="ECO:0000313" key="8">
    <source>
        <dbReference type="EMBL" id="KLV08101.1"/>
    </source>
</evidence>
<dbReference type="PANTHER" id="PTHR43547:SF2">
    <property type="entry name" value="HYBRID SIGNAL TRANSDUCTION HISTIDINE KINASE C"/>
    <property type="match status" value="1"/>
</dbReference>
<dbReference type="InterPro" id="IPR003594">
    <property type="entry name" value="HATPase_dom"/>
</dbReference>
<dbReference type="Proteomes" id="UP000035909">
    <property type="component" value="Unassembled WGS sequence"/>
</dbReference>
<dbReference type="Gene3D" id="3.30.565.10">
    <property type="entry name" value="Histidine kinase-like ATPase, C-terminal domain"/>
    <property type="match status" value="1"/>
</dbReference>
<dbReference type="CDD" id="cd00082">
    <property type="entry name" value="HisKA"/>
    <property type="match status" value="1"/>
</dbReference>